<evidence type="ECO:0000256" key="1">
    <source>
        <dbReference type="SAM" id="Phobius"/>
    </source>
</evidence>
<organism evidence="2">
    <name type="scientific">Podoviridae sp. ct9A73</name>
    <dbReference type="NCBI Taxonomy" id="2825225"/>
    <lineage>
        <taxon>Viruses</taxon>
        <taxon>Duplodnaviria</taxon>
        <taxon>Heunggongvirae</taxon>
        <taxon>Uroviricota</taxon>
        <taxon>Caudoviricetes</taxon>
    </lineage>
</organism>
<feature type="transmembrane region" description="Helical" evidence="1">
    <location>
        <begin position="17"/>
        <end position="39"/>
    </location>
</feature>
<dbReference type="EMBL" id="BK016096">
    <property type="protein sequence ID" value="DAF94755.1"/>
    <property type="molecule type" value="Genomic_DNA"/>
</dbReference>
<reference evidence="2" key="1">
    <citation type="journal article" date="2021" name="Proc. Natl. Acad. Sci. U.S.A.">
        <title>A Catalog of Tens of Thousands of Viruses from Human Metagenomes Reveals Hidden Associations with Chronic Diseases.</title>
        <authorList>
            <person name="Tisza M.J."/>
            <person name="Buck C.B."/>
        </authorList>
    </citation>
    <scope>NUCLEOTIDE SEQUENCE</scope>
    <source>
        <strain evidence="2">Ct9A73</strain>
    </source>
</reference>
<accession>A0A8S5UJZ1</accession>
<evidence type="ECO:0000313" key="2">
    <source>
        <dbReference type="EMBL" id="DAF94755.1"/>
    </source>
</evidence>
<name>A0A8S5UJZ1_9CAUD</name>
<keyword evidence="1" id="KW-1133">Transmembrane helix</keyword>
<protein>
    <submittedName>
        <fullName evidence="2">Uncharacterized protein</fullName>
    </submittedName>
</protein>
<keyword evidence="1" id="KW-0472">Membrane</keyword>
<proteinExistence type="predicted"/>
<sequence length="41" mass="4603">MTETPKWLTVYHKIRNIILSICIATLPLAALLALVRLIIGE</sequence>
<keyword evidence="1" id="KW-0812">Transmembrane</keyword>